<feature type="compositionally biased region" description="Basic residues" evidence="1">
    <location>
        <begin position="73"/>
        <end position="85"/>
    </location>
</feature>
<protein>
    <submittedName>
        <fullName evidence="2">Uncharacterized protein</fullName>
    </submittedName>
</protein>
<organism evidence="2 3">
    <name type="scientific">Staphylococcus marylandisciuri</name>
    <dbReference type="NCBI Taxonomy" id="2981529"/>
    <lineage>
        <taxon>Bacteria</taxon>
        <taxon>Bacillati</taxon>
        <taxon>Bacillota</taxon>
        <taxon>Bacilli</taxon>
        <taxon>Bacillales</taxon>
        <taxon>Staphylococcaceae</taxon>
        <taxon>Staphylococcus</taxon>
    </lineage>
</organism>
<feature type="compositionally biased region" description="Basic and acidic residues" evidence="1">
    <location>
        <begin position="175"/>
        <end position="193"/>
    </location>
</feature>
<gene>
    <name evidence="2" type="ORF">N9R04_03465</name>
</gene>
<dbReference type="EMBL" id="JAOPKZ010000005">
    <property type="protein sequence ID" value="MCU5745780.1"/>
    <property type="molecule type" value="Genomic_DNA"/>
</dbReference>
<evidence type="ECO:0000313" key="3">
    <source>
        <dbReference type="Proteomes" id="UP001209553"/>
    </source>
</evidence>
<feature type="compositionally biased region" description="Basic residues" evidence="1">
    <location>
        <begin position="146"/>
        <end position="163"/>
    </location>
</feature>
<dbReference type="Proteomes" id="UP001209553">
    <property type="component" value="Unassembled WGS sequence"/>
</dbReference>
<feature type="compositionally biased region" description="Basic and acidic residues" evidence="1">
    <location>
        <begin position="86"/>
        <end position="127"/>
    </location>
</feature>
<feature type="compositionally biased region" description="Basic and acidic residues" evidence="1">
    <location>
        <begin position="53"/>
        <end position="72"/>
    </location>
</feature>
<reference evidence="2 3" key="1">
    <citation type="journal article" date="2023" name="Int. J. Syst. Evol. Microbiol.">
        <title>Streptococcus sciuri sp. nov., Staphylococcus marylandisciuri sp. nov. and Staphylococcus americanisciuri sp. nov., isolated from faeces of eastern grey squirrel (Sciurus carolinensis).</title>
        <authorList>
            <person name="Volokhov D.V."/>
            <person name="Zagorodnyaya T.A."/>
            <person name="Furtak V.A."/>
            <person name="Nattanmai G."/>
            <person name="Randall L."/>
            <person name="Jose S."/>
            <person name="Gao Y."/>
            <person name="Eisenberg T."/>
            <person name="Delmonte P."/>
            <person name="Blom J."/>
            <person name="Mitchell K.K."/>
        </authorList>
    </citation>
    <scope>NUCLEOTIDE SEQUENCE [LARGE SCALE GENOMIC DNA]</scope>
    <source>
        <strain evidence="2 3">SQ8-PEA</strain>
    </source>
</reference>
<comment type="caution">
    <text evidence="2">The sequence shown here is derived from an EMBL/GenBank/DDBJ whole genome shotgun (WGS) entry which is preliminary data.</text>
</comment>
<evidence type="ECO:0000256" key="1">
    <source>
        <dbReference type="SAM" id="MobiDB-lite"/>
    </source>
</evidence>
<name>A0ABT2QP66_9STAP</name>
<accession>A0ABT2QP66</accession>
<proteinExistence type="predicted"/>
<keyword evidence="3" id="KW-1185">Reference proteome</keyword>
<evidence type="ECO:0000313" key="2">
    <source>
        <dbReference type="EMBL" id="MCU5745780.1"/>
    </source>
</evidence>
<feature type="region of interest" description="Disordered" evidence="1">
    <location>
        <begin position="30"/>
        <end position="207"/>
    </location>
</feature>
<dbReference type="RefSeq" id="WP_262855190.1">
    <property type="nucleotide sequence ID" value="NZ_JAOPKZ010000005.1"/>
</dbReference>
<sequence>MDKRNLIRTIVTVAPVFLVPLITERKRIKEHPDIKRAANATGRASRKVANKSIDFKDAVVDKSGDAKDYVVEKKHHYDQKRRMKKIAKENDPKYIEKQEQKQEKKNQKEADKQAKHEQKVAKKQDKKLQKKIQKRQKQEEKVQKQNAKKHEKQLKKADKKLKKAGFTPSELSEAAENKSDQLKRQHVEAELAKKDRRVASSTSSESN</sequence>